<name>A0A1X3DIN5_9NEIS</name>
<dbReference type="InterPro" id="IPR053147">
    <property type="entry name" value="Hsp_HslJ-like"/>
</dbReference>
<dbReference type="InterPro" id="IPR005184">
    <property type="entry name" value="DUF306_Meta_HslJ"/>
</dbReference>
<dbReference type="AlphaFoldDB" id="A0A1X3DIN5"/>
<feature type="domain" description="DUF306" evidence="2">
    <location>
        <begin position="29"/>
        <end position="131"/>
    </location>
</feature>
<dbReference type="InterPro" id="IPR038670">
    <property type="entry name" value="HslJ-like_sf"/>
</dbReference>
<dbReference type="Gene3D" id="2.40.128.270">
    <property type="match status" value="1"/>
</dbReference>
<evidence type="ECO:0000256" key="1">
    <source>
        <dbReference type="SAM" id="SignalP"/>
    </source>
</evidence>
<feature type="chain" id="PRO_5013276234" description="DUF306 domain-containing protein" evidence="1">
    <location>
        <begin position="22"/>
        <end position="138"/>
    </location>
</feature>
<organism evidence="3 4">
    <name type="scientific">Neisseria dumasiana</name>
    <dbReference type="NCBI Taxonomy" id="1931275"/>
    <lineage>
        <taxon>Bacteria</taxon>
        <taxon>Pseudomonadati</taxon>
        <taxon>Pseudomonadota</taxon>
        <taxon>Betaproteobacteria</taxon>
        <taxon>Neisseriales</taxon>
        <taxon>Neisseriaceae</taxon>
        <taxon>Neisseria</taxon>
    </lineage>
</organism>
<dbReference type="PANTHER" id="PTHR35535:SF1">
    <property type="entry name" value="HEAT SHOCK PROTEIN HSLJ"/>
    <property type="match status" value="1"/>
</dbReference>
<dbReference type="Pfam" id="PF03724">
    <property type="entry name" value="META"/>
    <property type="match status" value="1"/>
</dbReference>
<evidence type="ECO:0000259" key="2">
    <source>
        <dbReference type="Pfam" id="PF03724"/>
    </source>
</evidence>
<dbReference type="PANTHER" id="PTHR35535">
    <property type="entry name" value="HEAT SHOCK PROTEIN HSLJ"/>
    <property type="match status" value="1"/>
</dbReference>
<comment type="caution">
    <text evidence="3">The sequence shown here is derived from an EMBL/GenBank/DDBJ whole genome shotgun (WGS) entry which is preliminary data.</text>
</comment>
<evidence type="ECO:0000313" key="4">
    <source>
        <dbReference type="Proteomes" id="UP000193303"/>
    </source>
</evidence>
<dbReference type="STRING" id="1931275.BV914_00850"/>
<dbReference type="EMBL" id="MTAB01000011">
    <property type="protein sequence ID" value="OSI21627.1"/>
    <property type="molecule type" value="Genomic_DNA"/>
</dbReference>
<accession>A0A1X3DIN5</accession>
<gene>
    <name evidence="3" type="ORF">BV912_06110</name>
</gene>
<protein>
    <recommendedName>
        <fullName evidence="2">DUF306 domain-containing protein</fullName>
    </recommendedName>
</protein>
<proteinExistence type="predicted"/>
<evidence type="ECO:0000313" key="3">
    <source>
        <dbReference type="EMBL" id="OSI21627.1"/>
    </source>
</evidence>
<reference evidence="4" key="1">
    <citation type="submission" date="2017-01" db="EMBL/GenBank/DDBJ databases">
        <authorList>
            <person name="Mah S.A."/>
            <person name="Swanson W.J."/>
            <person name="Moy G.W."/>
            <person name="Vacquier V.D."/>
        </authorList>
    </citation>
    <scope>NUCLEOTIDE SEQUENCE [LARGE SCALE GENOMIC DNA]</scope>
    <source>
        <strain evidence="4">124861</strain>
    </source>
</reference>
<feature type="signal peptide" evidence="1">
    <location>
        <begin position="1"/>
        <end position="21"/>
    </location>
</feature>
<dbReference type="PROSITE" id="PS51257">
    <property type="entry name" value="PROKAR_LIPOPROTEIN"/>
    <property type="match status" value="1"/>
</dbReference>
<dbReference type="Proteomes" id="UP000193303">
    <property type="component" value="Unassembled WGS sequence"/>
</dbReference>
<sequence length="138" mass="15261">MKRFGLILPLFLIGACTTSVAVPLGNHTQPLQGSWQIKEAEGQTVRSEVVMMLDGKDKAFSIGTDCNRVFGRYIASSDKKLQFGGIASTLMACPDAATEQQLTRILPLVRSYRFVGQHIEMFDRQGKTLLRGERVKGN</sequence>
<keyword evidence="1" id="KW-0732">Signal</keyword>